<dbReference type="Gene3D" id="3.60.21.10">
    <property type="match status" value="1"/>
</dbReference>
<organism evidence="1 2">
    <name type="scientific">candidate division WOR-3 bacterium</name>
    <dbReference type="NCBI Taxonomy" id="2052148"/>
    <lineage>
        <taxon>Bacteria</taxon>
        <taxon>Bacteria division WOR-3</taxon>
    </lineage>
</organism>
<proteinExistence type="predicted"/>
<dbReference type="AlphaFoldDB" id="A0A937XGE0"/>
<comment type="caution">
    <text evidence="1">The sequence shown here is derived from an EMBL/GenBank/DDBJ whole genome shotgun (WGS) entry which is preliminary data.</text>
</comment>
<evidence type="ECO:0000313" key="1">
    <source>
        <dbReference type="EMBL" id="MBM3331148.1"/>
    </source>
</evidence>
<name>A0A937XGE0_UNCW3</name>
<gene>
    <name evidence="1" type="ORF">FJY68_04750</name>
</gene>
<reference evidence="1" key="1">
    <citation type="submission" date="2019-03" db="EMBL/GenBank/DDBJ databases">
        <title>Lake Tanganyika Metagenome-Assembled Genomes (MAGs).</title>
        <authorList>
            <person name="Tran P."/>
        </authorList>
    </citation>
    <scope>NUCLEOTIDE SEQUENCE</scope>
    <source>
        <strain evidence="1">K_DeepCast_150m_m2_040</strain>
    </source>
</reference>
<dbReference type="EMBL" id="VGIR01000020">
    <property type="protein sequence ID" value="MBM3331148.1"/>
    <property type="molecule type" value="Genomic_DNA"/>
</dbReference>
<evidence type="ECO:0000313" key="2">
    <source>
        <dbReference type="Proteomes" id="UP000779900"/>
    </source>
</evidence>
<sequence length="396" mass="42415">MLAIGSLQCARRATLAAERPVRMFVTDARLDRFPVYAAAVRARQAVSPTLWLVTGDPFADNVLQAVSDGAAQVSILSRAGVDAVVLTPEWLSFGLPRLTEIVAKGRYYSLSASLLDESGQTIGHPFMVRKSGPSILAVAGIAMDSGTVLKHISGVRYATPDLAVGKAVALMRQRADLVGIMAEPHSSGLMWRADFTVNTSGSNGFEVNPSRDTTRINCYDISPDAGRLTRTTVSIGELKPDSSVARVLDSVMAGTDSLAAGIIVPPAVPWDPERLTGALIQGVLAAKLADGFLCDSLFISDFRAPDNVGALVALLRDAGRLAILTVPNDALSVWPQELVLRSGLSRSRLPRGQSSRIATTVEYLQRHPDLAKPGFELSARPFWTICRDILESRQGK</sequence>
<protein>
    <submittedName>
        <fullName evidence="1">Uncharacterized protein</fullName>
    </submittedName>
</protein>
<dbReference type="InterPro" id="IPR029052">
    <property type="entry name" value="Metallo-depent_PP-like"/>
</dbReference>
<dbReference type="SUPFAM" id="SSF56300">
    <property type="entry name" value="Metallo-dependent phosphatases"/>
    <property type="match status" value="1"/>
</dbReference>
<accession>A0A937XGE0</accession>
<dbReference type="Proteomes" id="UP000779900">
    <property type="component" value="Unassembled WGS sequence"/>
</dbReference>